<evidence type="ECO:0000313" key="3">
    <source>
        <dbReference type="Proteomes" id="UP000004994"/>
    </source>
</evidence>
<reference evidence="2" key="2">
    <citation type="submission" date="2019-01" db="UniProtKB">
        <authorList>
            <consortium name="EnsemblPlants"/>
        </authorList>
    </citation>
    <scope>IDENTIFICATION</scope>
    <source>
        <strain evidence="2">cv. Heinz 1706</strain>
    </source>
</reference>
<accession>A0A3Q7HJ82</accession>
<organism evidence="2">
    <name type="scientific">Solanum lycopersicum</name>
    <name type="common">Tomato</name>
    <name type="synonym">Lycopersicon esculentum</name>
    <dbReference type="NCBI Taxonomy" id="4081"/>
    <lineage>
        <taxon>Eukaryota</taxon>
        <taxon>Viridiplantae</taxon>
        <taxon>Streptophyta</taxon>
        <taxon>Embryophyta</taxon>
        <taxon>Tracheophyta</taxon>
        <taxon>Spermatophyta</taxon>
        <taxon>Magnoliopsida</taxon>
        <taxon>eudicotyledons</taxon>
        <taxon>Gunneridae</taxon>
        <taxon>Pentapetalae</taxon>
        <taxon>asterids</taxon>
        <taxon>lamiids</taxon>
        <taxon>Solanales</taxon>
        <taxon>Solanaceae</taxon>
        <taxon>Solanoideae</taxon>
        <taxon>Solaneae</taxon>
        <taxon>Solanum</taxon>
        <taxon>Solanum subgen. Lycopersicon</taxon>
    </lineage>
</organism>
<dbReference type="InParanoid" id="A0A3Q7HJ82"/>
<feature type="transmembrane region" description="Helical" evidence="1">
    <location>
        <begin position="44"/>
        <end position="63"/>
    </location>
</feature>
<keyword evidence="1" id="KW-0812">Transmembrane</keyword>
<protein>
    <submittedName>
        <fullName evidence="2">Uncharacterized protein</fullName>
    </submittedName>
</protein>
<proteinExistence type="predicted"/>
<evidence type="ECO:0000256" key="1">
    <source>
        <dbReference type="SAM" id="Phobius"/>
    </source>
</evidence>
<keyword evidence="3" id="KW-1185">Reference proteome</keyword>
<dbReference type="Gramene" id="Solyc08g015810.2.1">
    <property type="protein sequence ID" value="Solyc08g015810.2.1.1"/>
    <property type="gene ID" value="Solyc08g015810.2"/>
</dbReference>
<sequence>MENQECDSTEEVCHCLQLQKERCVLEFCRQEVCKLQLSFLVDNLTPFSFVVIATYITTFYFWFETGLQLIDEVWILVISIQYKIVDCRFFMGIESSGTSIIR</sequence>
<keyword evidence="1" id="KW-1133">Transmembrane helix</keyword>
<name>A0A3Q7HJ82_SOLLC</name>
<evidence type="ECO:0000313" key="2">
    <source>
        <dbReference type="EnsemblPlants" id="Solyc08g015810.2.1.1"/>
    </source>
</evidence>
<dbReference type="Proteomes" id="UP000004994">
    <property type="component" value="Chromosome 8"/>
</dbReference>
<keyword evidence="1" id="KW-0472">Membrane</keyword>
<dbReference type="AlphaFoldDB" id="A0A3Q7HJ82"/>
<reference evidence="2" key="1">
    <citation type="journal article" date="2012" name="Nature">
        <title>The tomato genome sequence provides insights into fleshy fruit evolution.</title>
        <authorList>
            <consortium name="Tomato Genome Consortium"/>
        </authorList>
    </citation>
    <scope>NUCLEOTIDE SEQUENCE [LARGE SCALE GENOMIC DNA]</scope>
    <source>
        <strain evidence="2">cv. Heinz 1706</strain>
    </source>
</reference>
<dbReference type="PaxDb" id="4081-Solyc08g015810.1.1"/>
<dbReference type="EnsemblPlants" id="Solyc08g015810.2.1">
    <property type="protein sequence ID" value="Solyc08g015810.2.1.1"/>
    <property type="gene ID" value="Solyc08g015810.2"/>
</dbReference>